<dbReference type="Pfam" id="PF05050">
    <property type="entry name" value="Methyltransf_21"/>
    <property type="match status" value="1"/>
</dbReference>
<dbReference type="EMBL" id="JACHBI010000030">
    <property type="protein sequence ID" value="MBB5577958.1"/>
    <property type="molecule type" value="Genomic_DNA"/>
</dbReference>
<evidence type="ECO:0000313" key="3">
    <source>
        <dbReference type="Proteomes" id="UP000549882"/>
    </source>
</evidence>
<evidence type="ECO:0000259" key="1">
    <source>
        <dbReference type="Pfam" id="PF05050"/>
    </source>
</evidence>
<dbReference type="PANTHER" id="PTHR34203">
    <property type="entry name" value="METHYLTRANSFERASE, FKBM FAMILY PROTEIN"/>
    <property type="match status" value="1"/>
</dbReference>
<keyword evidence="2" id="KW-0808">Transferase</keyword>
<dbReference type="GO" id="GO:0008168">
    <property type="term" value="F:methyltransferase activity"/>
    <property type="evidence" value="ECO:0007669"/>
    <property type="project" value="UniProtKB-KW"/>
</dbReference>
<accession>A0A7W8XYK4</accession>
<keyword evidence="3" id="KW-1185">Reference proteome</keyword>
<dbReference type="NCBIfam" id="TIGR01444">
    <property type="entry name" value="fkbM_fam"/>
    <property type="match status" value="1"/>
</dbReference>
<keyword evidence="2" id="KW-0489">Methyltransferase</keyword>
<dbReference type="Proteomes" id="UP000549882">
    <property type="component" value="Unassembled WGS sequence"/>
</dbReference>
<gene>
    <name evidence="2" type="ORF">GGD50_006614</name>
</gene>
<sequence length="324" mass="35838">MSGYFQSKFNKALDHIASSLAQRITSAQNFSAIQPAALQRLSPPKVPTKPAPSKSVTPLCISEDTTHFYIHTSDGHRFFLDAKDLHISLHVLEHGCWEDHIRSAMMKIIRPGSTFIDVGANVGLHTLFASSIVGPTGQVHAFEPLPHLFKTLNLNVNVNGAGGIVKTYQLAVSDREGIARFSNFRTHSAMSGFTVPAERLSLHNQTEESIDTIEVMTTTLDAMFSDREVDGLKVDVEGYEGLVLAGAKAIIRDNHNIKLILEWDPPLVKRTMGNESLHETISYLRSENFIAYHSLWQKPLRSIAWDEAASVQGDLVLSRTPLSN</sequence>
<proteinExistence type="predicted"/>
<dbReference type="InterPro" id="IPR052514">
    <property type="entry name" value="SAM-dependent_MTase"/>
</dbReference>
<dbReference type="AlphaFoldDB" id="A0A7W8XYK4"/>
<reference evidence="2 3" key="1">
    <citation type="submission" date="2020-08" db="EMBL/GenBank/DDBJ databases">
        <title>Genomic Encyclopedia of Type Strains, Phase IV (KMG-V): Genome sequencing to study the core and pangenomes of soil and plant-associated prokaryotes.</title>
        <authorList>
            <person name="Whitman W."/>
        </authorList>
    </citation>
    <scope>NUCLEOTIDE SEQUENCE [LARGE SCALE GENOMIC DNA]</scope>
    <source>
        <strain evidence="2 3">SEMIA 4064</strain>
    </source>
</reference>
<dbReference type="SUPFAM" id="SSF53335">
    <property type="entry name" value="S-adenosyl-L-methionine-dependent methyltransferases"/>
    <property type="match status" value="1"/>
</dbReference>
<organism evidence="2 3">
    <name type="scientific">Rhizobium paranaense</name>
    <dbReference type="NCBI Taxonomy" id="1650438"/>
    <lineage>
        <taxon>Bacteria</taxon>
        <taxon>Pseudomonadati</taxon>
        <taxon>Pseudomonadota</taxon>
        <taxon>Alphaproteobacteria</taxon>
        <taxon>Hyphomicrobiales</taxon>
        <taxon>Rhizobiaceae</taxon>
        <taxon>Rhizobium/Agrobacterium group</taxon>
        <taxon>Rhizobium</taxon>
    </lineage>
</organism>
<dbReference type="PANTHER" id="PTHR34203:SF15">
    <property type="entry name" value="SLL1173 PROTEIN"/>
    <property type="match status" value="1"/>
</dbReference>
<dbReference type="GO" id="GO:0032259">
    <property type="term" value="P:methylation"/>
    <property type="evidence" value="ECO:0007669"/>
    <property type="project" value="UniProtKB-KW"/>
</dbReference>
<feature type="domain" description="Methyltransferase FkbM" evidence="1">
    <location>
        <begin position="117"/>
        <end position="289"/>
    </location>
</feature>
<name>A0A7W8XYK4_9HYPH</name>
<dbReference type="RefSeq" id="WP_183941235.1">
    <property type="nucleotide sequence ID" value="NZ_JACHBI010000030.1"/>
</dbReference>
<evidence type="ECO:0000313" key="2">
    <source>
        <dbReference type="EMBL" id="MBB5577958.1"/>
    </source>
</evidence>
<dbReference type="Gene3D" id="3.40.50.150">
    <property type="entry name" value="Vaccinia Virus protein VP39"/>
    <property type="match status" value="1"/>
</dbReference>
<dbReference type="InterPro" id="IPR029063">
    <property type="entry name" value="SAM-dependent_MTases_sf"/>
</dbReference>
<comment type="caution">
    <text evidence="2">The sequence shown here is derived from an EMBL/GenBank/DDBJ whole genome shotgun (WGS) entry which is preliminary data.</text>
</comment>
<protein>
    <submittedName>
        <fullName evidence="2">FkbM family methyltransferase</fullName>
    </submittedName>
</protein>
<dbReference type="InterPro" id="IPR006342">
    <property type="entry name" value="FkbM_mtfrase"/>
</dbReference>